<proteinExistence type="predicted"/>
<sequence>MAREKSSKRQLVRRHIRWNNSQLRWRLPRVIRMETLTPIRLTCFSRRKLMEVAVENGTLERLPIRRNMVSLCIRLRGAFLRMDQDPEANTWLLNRPQMRIATRTQST</sequence>
<organism evidence="1">
    <name type="scientific">Culex pipiens</name>
    <name type="common">House mosquito</name>
    <dbReference type="NCBI Taxonomy" id="7175"/>
    <lineage>
        <taxon>Eukaryota</taxon>
        <taxon>Metazoa</taxon>
        <taxon>Ecdysozoa</taxon>
        <taxon>Arthropoda</taxon>
        <taxon>Hexapoda</taxon>
        <taxon>Insecta</taxon>
        <taxon>Pterygota</taxon>
        <taxon>Neoptera</taxon>
        <taxon>Endopterygota</taxon>
        <taxon>Diptera</taxon>
        <taxon>Nematocera</taxon>
        <taxon>Culicoidea</taxon>
        <taxon>Culicidae</taxon>
        <taxon>Culicinae</taxon>
        <taxon>Culicini</taxon>
        <taxon>Culex</taxon>
        <taxon>Culex</taxon>
    </lineage>
</organism>
<dbReference type="EMBL" id="HBUE01355287">
    <property type="protein sequence ID" value="CAG6605308.1"/>
    <property type="molecule type" value="Transcribed_RNA"/>
</dbReference>
<dbReference type="EMBL" id="HBUE01248099">
    <property type="protein sequence ID" value="CAG6552973.1"/>
    <property type="molecule type" value="Transcribed_RNA"/>
</dbReference>
<accession>A0A8D8LB96</accession>
<dbReference type="AlphaFoldDB" id="A0A8D8LB96"/>
<name>A0A8D8LB96_CULPI</name>
<evidence type="ECO:0000313" key="1">
    <source>
        <dbReference type="EMBL" id="CAG6605308.1"/>
    </source>
</evidence>
<reference evidence="1" key="1">
    <citation type="submission" date="2021-05" db="EMBL/GenBank/DDBJ databases">
        <authorList>
            <person name="Alioto T."/>
            <person name="Alioto T."/>
            <person name="Gomez Garrido J."/>
        </authorList>
    </citation>
    <scope>NUCLEOTIDE SEQUENCE</scope>
</reference>
<protein>
    <submittedName>
        <fullName evidence="1">(northern house mosquito) hypothetical protein</fullName>
    </submittedName>
</protein>